<dbReference type="AlphaFoldDB" id="A0A1Y2FGJ6"/>
<dbReference type="Gene3D" id="3.40.50.1110">
    <property type="entry name" value="SGNH hydrolase"/>
    <property type="match status" value="1"/>
</dbReference>
<dbReference type="PANTHER" id="PTHR43695:SF1">
    <property type="entry name" value="RHAMNOGALACTURONAN ACETYLESTERASE"/>
    <property type="match status" value="1"/>
</dbReference>
<dbReference type="GeneID" id="63788362"/>
<evidence type="ECO:0000313" key="5">
    <source>
        <dbReference type="Proteomes" id="UP000193685"/>
    </source>
</evidence>
<dbReference type="OrthoDB" id="5041285at2759"/>
<protein>
    <submittedName>
        <fullName evidence="4">SGNH hydrolase-type esterase domain-containing protein</fullName>
    </submittedName>
</protein>
<reference evidence="4 5" key="1">
    <citation type="submission" date="2016-07" db="EMBL/GenBank/DDBJ databases">
        <title>Pervasive Adenine N6-methylation of Active Genes in Fungi.</title>
        <authorList>
            <consortium name="DOE Joint Genome Institute"/>
            <person name="Mondo S.J."/>
            <person name="Dannebaum R.O."/>
            <person name="Kuo R.C."/>
            <person name="Labutti K."/>
            <person name="Haridas S."/>
            <person name="Kuo A."/>
            <person name="Salamov A."/>
            <person name="Ahrendt S.R."/>
            <person name="Lipzen A."/>
            <person name="Sullivan W."/>
            <person name="Andreopoulos W.B."/>
            <person name="Clum A."/>
            <person name="Lindquist E."/>
            <person name="Daum C."/>
            <person name="Ramamoorthy G.K."/>
            <person name="Gryganskyi A."/>
            <person name="Culley D."/>
            <person name="Magnuson J.K."/>
            <person name="James T.Y."/>
            <person name="O'Malley M.A."/>
            <person name="Stajich J.E."/>
            <person name="Spatafora J.W."/>
            <person name="Visel A."/>
            <person name="Grigoriev I.V."/>
        </authorList>
    </citation>
    <scope>NUCLEOTIDE SEQUENCE [LARGE SCALE GENOMIC DNA]</scope>
    <source>
        <strain evidence="4 5">12-1054</strain>
    </source>
</reference>
<dbReference type="Pfam" id="PF13472">
    <property type="entry name" value="Lipase_GDSL_2"/>
    <property type="match status" value="1"/>
</dbReference>
<dbReference type="PANTHER" id="PTHR43695">
    <property type="entry name" value="PUTATIVE (AFU_ORTHOLOGUE AFUA_2G17250)-RELATED"/>
    <property type="match status" value="1"/>
</dbReference>
<keyword evidence="2 4" id="KW-0378">Hydrolase</keyword>
<name>A0A1Y2FGJ6_PROLT</name>
<evidence type="ECO:0000259" key="3">
    <source>
        <dbReference type="Pfam" id="PF13472"/>
    </source>
</evidence>
<proteinExistence type="inferred from homology"/>
<dbReference type="EMBL" id="MCFI01000010">
    <property type="protein sequence ID" value="ORY81945.1"/>
    <property type="molecule type" value="Genomic_DNA"/>
</dbReference>
<dbReference type="InterPro" id="IPR013830">
    <property type="entry name" value="SGNH_hydro"/>
</dbReference>
<comment type="similarity">
    <text evidence="1">Belongs to the 'GDSL' lipolytic enzyme family.</text>
</comment>
<dbReference type="InterPro" id="IPR037459">
    <property type="entry name" value="RhgT-like"/>
</dbReference>
<evidence type="ECO:0000256" key="1">
    <source>
        <dbReference type="ARBA" id="ARBA00008668"/>
    </source>
</evidence>
<keyword evidence="5" id="KW-1185">Reference proteome</keyword>
<feature type="domain" description="SGNH hydrolase-type esterase" evidence="3">
    <location>
        <begin position="28"/>
        <end position="207"/>
    </location>
</feature>
<dbReference type="InterPro" id="IPR036514">
    <property type="entry name" value="SGNH_hydro_sf"/>
</dbReference>
<dbReference type="GO" id="GO:0016787">
    <property type="term" value="F:hydrolase activity"/>
    <property type="evidence" value="ECO:0007669"/>
    <property type="project" value="UniProtKB-KW"/>
</dbReference>
<dbReference type="RefSeq" id="XP_040725079.1">
    <property type="nucleotide sequence ID" value="XM_040871763.1"/>
</dbReference>
<accession>A0A1Y2FGJ6</accession>
<evidence type="ECO:0000256" key="2">
    <source>
        <dbReference type="ARBA" id="ARBA00022801"/>
    </source>
</evidence>
<comment type="caution">
    <text evidence="4">The sequence shown here is derived from an EMBL/GenBank/DDBJ whole genome shotgun (WGS) entry which is preliminary data.</text>
</comment>
<dbReference type="Proteomes" id="UP000193685">
    <property type="component" value="Unassembled WGS sequence"/>
</dbReference>
<dbReference type="SUPFAM" id="SSF52266">
    <property type="entry name" value="SGNH hydrolase"/>
    <property type="match status" value="1"/>
</dbReference>
<organism evidence="4 5">
    <name type="scientific">Protomyces lactucae-debilis</name>
    <dbReference type="NCBI Taxonomy" id="2754530"/>
    <lineage>
        <taxon>Eukaryota</taxon>
        <taxon>Fungi</taxon>
        <taxon>Dikarya</taxon>
        <taxon>Ascomycota</taxon>
        <taxon>Taphrinomycotina</taxon>
        <taxon>Taphrinomycetes</taxon>
        <taxon>Taphrinales</taxon>
        <taxon>Protomycetaceae</taxon>
        <taxon>Protomyces</taxon>
    </lineage>
</organism>
<gene>
    <name evidence="4" type="ORF">BCR37DRAFT_398743</name>
</gene>
<sequence>MFILFALLMAIVYATNQVDYAQHTFVLVGDSETANHTGYGGCLEDFLHKSTVLNFAIGGFTTRDWLRANNTAHRNEMLKAAKDARAKGDVVICSQAFGANDEKVGTYKYVPPTKFSHNMGKIHMELKEVCTYAIITTPYIRRWYNQDGVLKPNGEEYAALSRGVANKTHSMLVDMHALSERRLSNWTPVEAYAMNLSPGDRTHLNQKACKQVAEWWADEFSKVFYRYLTQAENVHVPKDKKHRFFTQDEKVQGLKDKKAPVI</sequence>
<evidence type="ECO:0000313" key="4">
    <source>
        <dbReference type="EMBL" id="ORY81945.1"/>
    </source>
</evidence>